<evidence type="ECO:0000313" key="1">
    <source>
        <dbReference type="EMBL" id="KAF7730276.1"/>
    </source>
</evidence>
<dbReference type="Gene3D" id="3.80.10.10">
    <property type="entry name" value="Ribonuclease Inhibitor"/>
    <property type="match status" value="1"/>
</dbReference>
<keyword evidence="2" id="KW-1185">Reference proteome</keyword>
<organism evidence="1 2">
    <name type="scientific">Apophysomyces ossiformis</name>
    <dbReference type="NCBI Taxonomy" id="679940"/>
    <lineage>
        <taxon>Eukaryota</taxon>
        <taxon>Fungi</taxon>
        <taxon>Fungi incertae sedis</taxon>
        <taxon>Mucoromycota</taxon>
        <taxon>Mucoromycotina</taxon>
        <taxon>Mucoromycetes</taxon>
        <taxon>Mucorales</taxon>
        <taxon>Mucorineae</taxon>
        <taxon>Mucoraceae</taxon>
        <taxon>Apophysomyces</taxon>
    </lineage>
</organism>
<name>A0A8H7BR51_9FUNG</name>
<proteinExistence type="predicted"/>
<gene>
    <name evidence="1" type="ORF">EC973_002519</name>
</gene>
<accession>A0A8H7BR51</accession>
<dbReference type="SUPFAM" id="SSF52047">
    <property type="entry name" value="RNI-like"/>
    <property type="match status" value="1"/>
</dbReference>
<dbReference type="Proteomes" id="UP000605846">
    <property type="component" value="Unassembled WGS sequence"/>
</dbReference>
<comment type="caution">
    <text evidence="1">The sequence shown here is derived from an EMBL/GenBank/DDBJ whole genome shotgun (WGS) entry which is preliminary data.</text>
</comment>
<dbReference type="InterPro" id="IPR032675">
    <property type="entry name" value="LRR_dom_sf"/>
</dbReference>
<dbReference type="EMBL" id="JABAYA010000017">
    <property type="protein sequence ID" value="KAF7730276.1"/>
    <property type="molecule type" value="Genomic_DNA"/>
</dbReference>
<evidence type="ECO:0008006" key="3">
    <source>
        <dbReference type="Google" id="ProtNLM"/>
    </source>
</evidence>
<dbReference type="OrthoDB" id="2285227at2759"/>
<sequence length="496" mass="56797">MLRDGEQNAALSDHAKSFLSRFGPNSTLKSMTIGVSSNCLLISPILQHVSQLTSLELVDVGDFSLGNLTQLHECCPHLRSLSLNEVIFRNGTITGEHKVLPTHIEAVTIEYYSPWEEPALWLDYFAARYPHLKRFRIRKKSPPYAEPEPEVADSMRRLKQGCRQLKDIQLIDMHWCHKYLEPLLDLDPKANIVTLTVTFNGAYEQPFCKAISGMTWHRIRKLSLFVDWPLLPITVLSALQPLHLEELNIGDSRVKPRSSPRIRLDQTFTHLRHLSVLRIYHAELTKHETEEPITADQGQLLPHDNLQKLVLSEVLLDQEVIDFLAAQCPRIRYLRMDGCAGHQRASGEKQNLPFLHLHLPHRKLHSIQIRSFTMCSRKVYKFKSSRTNHIRLCKVVQGNELHWIHISAPTMDSLEYLKGPRPYTVWSSSWPPRVVDQASTKQLERLTSGAAKRLLARALPTSSSQNWEAELGPGYLVITCESIDNLYIDDHRVSLP</sequence>
<reference evidence="1" key="1">
    <citation type="submission" date="2020-01" db="EMBL/GenBank/DDBJ databases">
        <title>Genome Sequencing of Three Apophysomyces-Like Fungal Strains Confirms a Novel Fungal Genus in the Mucoromycota with divergent Burkholderia-like Endosymbiotic Bacteria.</title>
        <authorList>
            <person name="Stajich J.E."/>
            <person name="Macias A.M."/>
            <person name="Carter-House D."/>
            <person name="Lovett B."/>
            <person name="Kasson L.R."/>
            <person name="Berry K."/>
            <person name="Grigoriev I."/>
            <person name="Chang Y."/>
            <person name="Spatafora J."/>
            <person name="Kasson M.T."/>
        </authorList>
    </citation>
    <scope>NUCLEOTIDE SEQUENCE</scope>
    <source>
        <strain evidence="1">NRRL A-21654</strain>
    </source>
</reference>
<evidence type="ECO:0000313" key="2">
    <source>
        <dbReference type="Proteomes" id="UP000605846"/>
    </source>
</evidence>
<protein>
    <recommendedName>
        <fullName evidence="3">F-box domain-containing protein</fullName>
    </recommendedName>
</protein>
<dbReference type="AlphaFoldDB" id="A0A8H7BR51"/>